<keyword evidence="3" id="KW-0560">Oxidoreductase</keyword>
<comment type="caution">
    <text evidence="6">The sequence shown here is derived from an EMBL/GenBank/DDBJ whole genome shotgun (WGS) entry which is preliminary data.</text>
</comment>
<dbReference type="Pfam" id="PF13241">
    <property type="entry name" value="NAD_binding_7"/>
    <property type="match status" value="1"/>
</dbReference>
<organism evidence="6 7">
    <name type="scientific">Acidiphilium rubrum</name>
    <dbReference type="NCBI Taxonomy" id="526"/>
    <lineage>
        <taxon>Bacteria</taxon>
        <taxon>Pseudomonadati</taxon>
        <taxon>Pseudomonadota</taxon>
        <taxon>Alphaproteobacteria</taxon>
        <taxon>Acetobacterales</taxon>
        <taxon>Acidocellaceae</taxon>
        <taxon>Acidiphilium</taxon>
    </lineage>
</organism>
<proteinExistence type="predicted"/>
<sequence>MIPIALDPRFARLAVAGNGALALRRFRALRAAGAADALLFSDAPDDEAVTEAGDQLRRALPGPDDLAALHVLWIVDLPRDRAEPLAAAARALRLLVNVEDVPPLCDFHSVAEVRRGDLLLTISTNGRAPGLAGMIRRNLELRYGAEWADRVAEIGTLRAGWQREGISMPEAAKRIAAIAADRKWLCDRVCDFAAPQPQG</sequence>
<protein>
    <recommendedName>
        <fullName evidence="2">precorrin-2 dehydrogenase</fullName>
        <ecNumber evidence="2">1.3.1.76</ecNumber>
    </recommendedName>
</protein>
<dbReference type="PANTHER" id="PTHR35330">
    <property type="entry name" value="SIROHEME BIOSYNTHESIS PROTEIN MET8"/>
    <property type="match status" value="1"/>
</dbReference>
<dbReference type="GO" id="GO:0043115">
    <property type="term" value="F:precorrin-2 dehydrogenase activity"/>
    <property type="evidence" value="ECO:0007669"/>
    <property type="project" value="UniProtKB-EC"/>
</dbReference>
<accession>A0A8G2CLC4</accession>
<dbReference type="InterPro" id="IPR028161">
    <property type="entry name" value="Met8-like"/>
</dbReference>
<evidence type="ECO:0000256" key="4">
    <source>
        <dbReference type="ARBA" id="ARBA00023027"/>
    </source>
</evidence>
<dbReference type="GO" id="GO:0019354">
    <property type="term" value="P:siroheme biosynthetic process"/>
    <property type="evidence" value="ECO:0007669"/>
    <property type="project" value="UniProtKB-UniPathway"/>
</dbReference>
<keyword evidence="4" id="KW-0520">NAD</keyword>
<evidence type="ECO:0000256" key="2">
    <source>
        <dbReference type="ARBA" id="ARBA00012400"/>
    </source>
</evidence>
<keyword evidence="7" id="KW-1185">Reference proteome</keyword>
<dbReference type="GO" id="GO:0004325">
    <property type="term" value="F:ferrochelatase activity"/>
    <property type="evidence" value="ECO:0007669"/>
    <property type="project" value="InterPro"/>
</dbReference>
<evidence type="ECO:0000313" key="6">
    <source>
        <dbReference type="EMBL" id="SIQ98802.1"/>
    </source>
</evidence>
<dbReference type="UniPathway" id="UPA00262">
    <property type="reaction ID" value="UER00222"/>
</dbReference>
<dbReference type="Proteomes" id="UP000186308">
    <property type="component" value="Unassembled WGS sequence"/>
</dbReference>
<dbReference type="PANTHER" id="PTHR35330:SF1">
    <property type="entry name" value="SIROHEME BIOSYNTHESIS PROTEIN MET8"/>
    <property type="match status" value="1"/>
</dbReference>
<evidence type="ECO:0000313" key="7">
    <source>
        <dbReference type="Proteomes" id="UP000186308"/>
    </source>
</evidence>
<dbReference type="EMBL" id="FTNE01000013">
    <property type="protein sequence ID" value="SIQ98802.1"/>
    <property type="molecule type" value="Genomic_DNA"/>
</dbReference>
<evidence type="ECO:0000256" key="5">
    <source>
        <dbReference type="ARBA" id="ARBA00023244"/>
    </source>
</evidence>
<dbReference type="AlphaFoldDB" id="A0A8G2CLC4"/>
<dbReference type="Gene3D" id="3.40.50.720">
    <property type="entry name" value="NAD(P)-binding Rossmann-like Domain"/>
    <property type="match status" value="1"/>
</dbReference>
<gene>
    <name evidence="6" type="ORF">SAMN05421828_11314</name>
</gene>
<dbReference type="Gene3D" id="3.30.160.110">
    <property type="entry name" value="Siroheme synthase, domain 2"/>
    <property type="match status" value="1"/>
</dbReference>
<dbReference type="EC" id="1.3.1.76" evidence="2"/>
<keyword evidence="5" id="KW-0627">Porphyrin biosynthesis</keyword>
<reference evidence="6 7" key="1">
    <citation type="submission" date="2017-01" db="EMBL/GenBank/DDBJ databases">
        <authorList>
            <person name="Varghese N."/>
            <person name="Submissions S."/>
        </authorList>
    </citation>
    <scope>NUCLEOTIDE SEQUENCE [LARGE SCALE GENOMIC DNA]</scope>
    <source>
        <strain evidence="6 7">ATCC 35905</strain>
    </source>
</reference>
<dbReference type="SUPFAM" id="SSF75615">
    <property type="entry name" value="Siroheme synthase middle domains-like"/>
    <property type="match status" value="1"/>
</dbReference>
<comment type="pathway">
    <text evidence="1">Porphyrin-containing compound metabolism; siroheme biosynthesis; sirohydrochlorin from precorrin-2: step 1/1.</text>
</comment>
<dbReference type="OrthoDB" id="9815856at2"/>
<evidence type="ECO:0000256" key="1">
    <source>
        <dbReference type="ARBA" id="ARBA00005010"/>
    </source>
</evidence>
<name>A0A8G2CLC4_ACIRU</name>
<evidence type="ECO:0000256" key="3">
    <source>
        <dbReference type="ARBA" id="ARBA00023002"/>
    </source>
</evidence>